<proteinExistence type="predicted"/>
<dbReference type="Proteomes" id="UP000529652">
    <property type="component" value="Unassembled WGS sequence"/>
</dbReference>
<name>A0AB34Z346_BORAF</name>
<protein>
    <submittedName>
        <fullName evidence="1">Uncharacterized protein</fullName>
    </submittedName>
</protein>
<dbReference type="AlphaFoldDB" id="A0AB34Z346"/>
<organism evidence="1 2">
    <name type="scientific">Borreliella afzelii</name>
    <name type="common">Borrelia afzelii</name>
    <dbReference type="NCBI Taxonomy" id="29518"/>
    <lineage>
        <taxon>Bacteria</taxon>
        <taxon>Pseudomonadati</taxon>
        <taxon>Spirochaetota</taxon>
        <taxon>Spirochaetia</taxon>
        <taxon>Spirochaetales</taxon>
        <taxon>Borreliaceae</taxon>
        <taxon>Borreliella</taxon>
    </lineage>
</organism>
<accession>A0AB34Z346</accession>
<evidence type="ECO:0000313" key="1">
    <source>
        <dbReference type="EMBL" id="MBB5141471.1"/>
    </source>
</evidence>
<reference evidence="1 2" key="1">
    <citation type="submission" date="2020-08" db="EMBL/GenBank/DDBJ databases">
        <title>Genomic Encyclopedia of Type Strains, Phase IV (KMG-IV): sequencing the most valuable type-strain genomes for metagenomic binning, comparative biology and taxonomic classification.</title>
        <authorList>
            <person name="Goeker M."/>
        </authorList>
    </citation>
    <scope>NUCLEOTIDE SEQUENCE [LARGE SCALE GENOMIC DNA]</scope>
    <source>
        <strain evidence="1 2">DSM 10508</strain>
    </source>
</reference>
<dbReference type="EMBL" id="JACHGM010000003">
    <property type="protein sequence ID" value="MBB5141471.1"/>
    <property type="molecule type" value="Genomic_DNA"/>
</dbReference>
<sequence length="117" mass="13749">MSIKIRFKDIYSFNTENSVNIKSEELEKEITFKLAKVAYKEFYSNIVSNKGIKTAFRKSINKGLVEIKDQFRVFCKNYLLSRQGLQSKRAFNTKEFKNLINNIEKLNLLKNKTKGQL</sequence>
<dbReference type="RefSeq" id="WP_011703803.1">
    <property type="nucleotide sequence ID" value="NZ_CAXOVK010000005.1"/>
</dbReference>
<comment type="caution">
    <text evidence="1">The sequence shown here is derived from an EMBL/GenBank/DDBJ whole genome shotgun (WGS) entry which is preliminary data.</text>
</comment>
<gene>
    <name evidence="1" type="ORF">HNP63_000892</name>
</gene>
<evidence type="ECO:0000313" key="2">
    <source>
        <dbReference type="Proteomes" id="UP000529652"/>
    </source>
</evidence>